<proteinExistence type="predicted"/>
<gene>
    <name evidence="1" type="ORF">SAMN02787113_04166</name>
</gene>
<accession>A0A1H8FKI0</accession>
<evidence type="ECO:0000313" key="1">
    <source>
        <dbReference type="EMBL" id="SER60296.1"/>
    </source>
</evidence>
<organism evidence="1 2">
    <name type="scientific">Lysinibacillus fusiformis</name>
    <dbReference type="NCBI Taxonomy" id="28031"/>
    <lineage>
        <taxon>Bacteria</taxon>
        <taxon>Bacillati</taxon>
        <taxon>Bacillota</taxon>
        <taxon>Bacilli</taxon>
        <taxon>Bacillales</taxon>
        <taxon>Bacillaceae</taxon>
        <taxon>Lysinibacillus</taxon>
    </lineage>
</organism>
<name>A0A1H8FKI0_9BACI</name>
<dbReference type="RefSeq" id="WP_089985762.1">
    <property type="nucleotide sequence ID" value="NZ_FMVP01000021.1"/>
</dbReference>
<dbReference type="Proteomes" id="UP000199410">
    <property type="component" value="Unassembled WGS sequence"/>
</dbReference>
<comment type="caution">
    <text evidence="1">The sequence shown here is derived from an EMBL/GenBank/DDBJ whole genome shotgun (WGS) entry which is preliminary data.</text>
</comment>
<protein>
    <submittedName>
        <fullName evidence="1">Uncharacterized protein</fullName>
    </submittedName>
</protein>
<dbReference type="AlphaFoldDB" id="A0A1H8FKI0"/>
<dbReference type="EMBL" id="FOEL01000019">
    <property type="protein sequence ID" value="SER60296.1"/>
    <property type="molecule type" value="Genomic_DNA"/>
</dbReference>
<evidence type="ECO:0000313" key="2">
    <source>
        <dbReference type="Proteomes" id="UP000199410"/>
    </source>
</evidence>
<sequence>MSWKTELYKKAVEKDFETEVNNLIGLIEKFSSKFDELASPIKKNSKHVNVENNFDIKKEAEIYDGSFVPKFTIHNTTLKVNVSFLHKIATFDVDGRSLLNVRIDSMTGARIVGEPMDRPLTEHDFEVLLEKAFSNSIK</sequence>
<reference evidence="1 2" key="1">
    <citation type="submission" date="2016-10" db="EMBL/GenBank/DDBJ databases">
        <authorList>
            <person name="Varghese N."/>
            <person name="Submissions S."/>
        </authorList>
    </citation>
    <scope>NUCLEOTIDE SEQUENCE [LARGE SCALE GENOMIC DNA]</scope>
    <source>
        <strain evidence="1 2">TC-13</strain>
    </source>
</reference>